<keyword evidence="1" id="KW-0472">Membrane</keyword>
<gene>
    <name evidence="2" type="ORF">G8D99_13030</name>
</gene>
<dbReference type="KEGG" id="alj:G8D99_13030"/>
<feature type="transmembrane region" description="Helical" evidence="1">
    <location>
        <begin position="95"/>
        <end position="115"/>
    </location>
</feature>
<feature type="transmembrane region" description="Helical" evidence="1">
    <location>
        <begin position="14"/>
        <end position="33"/>
    </location>
</feature>
<evidence type="ECO:0000256" key="1">
    <source>
        <dbReference type="SAM" id="Phobius"/>
    </source>
</evidence>
<accession>A0A6G8S6S1</accession>
<reference evidence="2 3" key="1">
    <citation type="submission" date="2020-03" db="EMBL/GenBank/DDBJ databases">
        <authorList>
            <person name="Zhu W."/>
        </authorList>
    </citation>
    <scope>NUCLEOTIDE SEQUENCE [LARGE SCALE GENOMIC DNA]</scope>
    <source>
        <strain evidence="2 3">185</strain>
    </source>
</reference>
<dbReference type="EMBL" id="CP049916">
    <property type="protein sequence ID" value="QIO09842.1"/>
    <property type="molecule type" value="Genomic_DNA"/>
</dbReference>
<proteinExistence type="predicted"/>
<keyword evidence="3" id="KW-1185">Reference proteome</keyword>
<dbReference type="Proteomes" id="UP000501939">
    <property type="component" value="Chromosome"/>
</dbReference>
<dbReference type="AlphaFoldDB" id="A0A6G8S6S1"/>
<dbReference type="RefSeq" id="WP_166326613.1">
    <property type="nucleotide sequence ID" value="NZ_CP049916.1"/>
</dbReference>
<evidence type="ECO:0000313" key="2">
    <source>
        <dbReference type="EMBL" id="QIO09842.1"/>
    </source>
</evidence>
<organism evidence="2 3">
    <name type="scientific">Acinetobacter lanii</name>
    <dbReference type="NCBI Taxonomy" id="2715163"/>
    <lineage>
        <taxon>Bacteria</taxon>
        <taxon>Pseudomonadati</taxon>
        <taxon>Pseudomonadota</taxon>
        <taxon>Gammaproteobacteria</taxon>
        <taxon>Moraxellales</taxon>
        <taxon>Moraxellaceae</taxon>
        <taxon>Acinetobacter</taxon>
    </lineage>
</organism>
<sequence>MLDFWYSERCTREIKLIVCISTCVTILLCGKIASLSPVFVGFSLAVGVVIHVIRMLSLKAQSSHSHQTGFQIIVLSVILIAMISLIINLPKPHQWVLAAQCLGYIAIGLMLVSIYSNRAKRFE</sequence>
<feature type="transmembrane region" description="Helical" evidence="1">
    <location>
        <begin position="39"/>
        <end position="57"/>
    </location>
</feature>
<evidence type="ECO:0000313" key="3">
    <source>
        <dbReference type="Proteomes" id="UP000501939"/>
    </source>
</evidence>
<protein>
    <submittedName>
        <fullName evidence="2">Uncharacterized protein</fullName>
    </submittedName>
</protein>
<feature type="transmembrane region" description="Helical" evidence="1">
    <location>
        <begin position="69"/>
        <end position="89"/>
    </location>
</feature>
<keyword evidence="1" id="KW-1133">Transmembrane helix</keyword>
<name>A0A6G8S6S1_9GAMM</name>
<keyword evidence="1" id="KW-0812">Transmembrane</keyword>